<evidence type="ECO:0000313" key="10">
    <source>
        <dbReference type="EMBL" id="GER55878.1"/>
    </source>
</evidence>
<feature type="transmembrane region" description="Helical" evidence="8">
    <location>
        <begin position="29"/>
        <end position="49"/>
    </location>
</feature>
<organism evidence="10 11">
    <name type="scientific">Striga asiatica</name>
    <name type="common">Asiatic witchweed</name>
    <name type="synonym">Buchnera asiatica</name>
    <dbReference type="NCBI Taxonomy" id="4170"/>
    <lineage>
        <taxon>Eukaryota</taxon>
        <taxon>Viridiplantae</taxon>
        <taxon>Streptophyta</taxon>
        <taxon>Embryophyta</taxon>
        <taxon>Tracheophyta</taxon>
        <taxon>Spermatophyta</taxon>
        <taxon>Magnoliopsida</taxon>
        <taxon>eudicotyledons</taxon>
        <taxon>Gunneridae</taxon>
        <taxon>Pentapetalae</taxon>
        <taxon>asterids</taxon>
        <taxon>lamiids</taxon>
        <taxon>Lamiales</taxon>
        <taxon>Orobanchaceae</taxon>
        <taxon>Buchnereae</taxon>
        <taxon>Striga</taxon>
    </lineage>
</organism>
<dbReference type="AlphaFoldDB" id="A0A5A7RFC5"/>
<dbReference type="OrthoDB" id="1926504at2759"/>
<dbReference type="InterPro" id="IPR044173">
    <property type="entry name" value="CASPL"/>
</dbReference>
<evidence type="ECO:0000256" key="5">
    <source>
        <dbReference type="ARBA" id="ARBA00022692"/>
    </source>
</evidence>
<comment type="similarity">
    <text evidence="2 8">Belongs to the Casparian strip membrane proteins (CASP) family.</text>
</comment>
<evidence type="ECO:0000256" key="7">
    <source>
        <dbReference type="ARBA" id="ARBA00023136"/>
    </source>
</evidence>
<dbReference type="Pfam" id="PF04535">
    <property type="entry name" value="CASP_dom"/>
    <property type="match status" value="1"/>
</dbReference>
<evidence type="ECO:0000259" key="9">
    <source>
        <dbReference type="Pfam" id="PF04535"/>
    </source>
</evidence>
<dbReference type="InterPro" id="IPR006702">
    <property type="entry name" value="CASP_dom"/>
</dbReference>
<dbReference type="PANTHER" id="PTHR36488:SF8">
    <property type="entry name" value="CASP-LIKE PROTEIN 1U1"/>
    <property type="match status" value="1"/>
</dbReference>
<comment type="subunit">
    <text evidence="3 8">Homodimer and heterodimers.</text>
</comment>
<dbReference type="EMBL" id="BKCP01012292">
    <property type="protein sequence ID" value="GER55878.1"/>
    <property type="molecule type" value="Genomic_DNA"/>
</dbReference>
<feature type="transmembrane region" description="Helical" evidence="8">
    <location>
        <begin position="75"/>
        <end position="102"/>
    </location>
</feature>
<accession>A0A5A7RFC5</accession>
<sequence>MASVEISGEKTAAPLLPPPRNGGSAVGDLVLRFLLFASCVAAVIVMVTGKQSELIPIPFPPFLVSRDAKFNHSPALIYFVAAVSVAGLYAAITTIVSFFVVLKPTSYIKLVSHLVIFDVLVLGIMAAATGAAGAVAYIGLKGNSHVQWRKICDIYDGFCKHIGSSVAVSLFGSVVLTLLIIISVRALSKRIPK</sequence>
<evidence type="ECO:0000256" key="1">
    <source>
        <dbReference type="ARBA" id="ARBA00004651"/>
    </source>
</evidence>
<keyword evidence="5 8" id="KW-0812">Transmembrane</keyword>
<keyword evidence="4 8" id="KW-1003">Cell membrane</keyword>
<evidence type="ECO:0000256" key="3">
    <source>
        <dbReference type="ARBA" id="ARBA00011489"/>
    </source>
</evidence>
<dbReference type="NCBIfam" id="TIGR01569">
    <property type="entry name" value="A_tha_TIGR01569"/>
    <property type="match status" value="1"/>
</dbReference>
<evidence type="ECO:0000256" key="8">
    <source>
        <dbReference type="RuleBase" id="RU361233"/>
    </source>
</evidence>
<dbReference type="GO" id="GO:0005886">
    <property type="term" value="C:plasma membrane"/>
    <property type="evidence" value="ECO:0007669"/>
    <property type="project" value="UniProtKB-SubCell"/>
</dbReference>
<dbReference type="Proteomes" id="UP000325081">
    <property type="component" value="Unassembled WGS sequence"/>
</dbReference>
<gene>
    <name evidence="10" type="ORF">STAS_33574</name>
</gene>
<keyword evidence="7 8" id="KW-0472">Membrane</keyword>
<evidence type="ECO:0000256" key="4">
    <source>
        <dbReference type="ARBA" id="ARBA00022475"/>
    </source>
</evidence>
<protein>
    <recommendedName>
        <fullName evidence="8">CASP-like protein</fullName>
    </recommendedName>
</protein>
<comment type="subcellular location">
    <subcellularLocation>
        <location evidence="1 8">Cell membrane</location>
        <topology evidence="1 8">Multi-pass membrane protein</topology>
    </subcellularLocation>
</comment>
<keyword evidence="6 8" id="KW-1133">Transmembrane helix</keyword>
<evidence type="ECO:0000256" key="6">
    <source>
        <dbReference type="ARBA" id="ARBA00022989"/>
    </source>
</evidence>
<dbReference type="PANTHER" id="PTHR36488">
    <property type="entry name" value="CASP-LIKE PROTEIN 1U1"/>
    <property type="match status" value="1"/>
</dbReference>
<evidence type="ECO:0000256" key="2">
    <source>
        <dbReference type="ARBA" id="ARBA00007651"/>
    </source>
</evidence>
<feature type="transmembrane region" description="Helical" evidence="8">
    <location>
        <begin position="166"/>
        <end position="187"/>
    </location>
</feature>
<feature type="transmembrane region" description="Helical" evidence="8">
    <location>
        <begin position="114"/>
        <end position="140"/>
    </location>
</feature>
<name>A0A5A7RFC5_STRAF</name>
<reference evidence="11" key="1">
    <citation type="journal article" date="2019" name="Curr. Biol.">
        <title>Genome Sequence of Striga asiatica Provides Insight into the Evolution of Plant Parasitism.</title>
        <authorList>
            <person name="Yoshida S."/>
            <person name="Kim S."/>
            <person name="Wafula E.K."/>
            <person name="Tanskanen J."/>
            <person name="Kim Y.M."/>
            <person name="Honaas L."/>
            <person name="Yang Z."/>
            <person name="Spallek T."/>
            <person name="Conn C.E."/>
            <person name="Ichihashi Y."/>
            <person name="Cheong K."/>
            <person name="Cui S."/>
            <person name="Der J.P."/>
            <person name="Gundlach H."/>
            <person name="Jiao Y."/>
            <person name="Hori C."/>
            <person name="Ishida J.K."/>
            <person name="Kasahara H."/>
            <person name="Kiba T."/>
            <person name="Kim M.S."/>
            <person name="Koo N."/>
            <person name="Laohavisit A."/>
            <person name="Lee Y.H."/>
            <person name="Lumba S."/>
            <person name="McCourt P."/>
            <person name="Mortimer J.C."/>
            <person name="Mutuku J.M."/>
            <person name="Nomura T."/>
            <person name="Sasaki-Sekimoto Y."/>
            <person name="Seto Y."/>
            <person name="Wang Y."/>
            <person name="Wakatake T."/>
            <person name="Sakakibara H."/>
            <person name="Demura T."/>
            <person name="Yamaguchi S."/>
            <person name="Yoneyama K."/>
            <person name="Manabe R.I."/>
            <person name="Nelson D.C."/>
            <person name="Schulman A.H."/>
            <person name="Timko M.P."/>
            <person name="dePamphilis C.W."/>
            <person name="Choi D."/>
            <person name="Shirasu K."/>
        </authorList>
    </citation>
    <scope>NUCLEOTIDE SEQUENCE [LARGE SCALE GENOMIC DNA]</scope>
    <source>
        <strain evidence="11">cv. UVA1</strain>
    </source>
</reference>
<comment type="caution">
    <text evidence="10">The sequence shown here is derived from an EMBL/GenBank/DDBJ whole genome shotgun (WGS) entry which is preliminary data.</text>
</comment>
<proteinExistence type="inferred from homology"/>
<keyword evidence="11" id="KW-1185">Reference proteome</keyword>
<feature type="domain" description="Casparian strip membrane protein" evidence="9">
    <location>
        <begin position="25"/>
        <end position="174"/>
    </location>
</feature>
<evidence type="ECO:0000313" key="11">
    <source>
        <dbReference type="Proteomes" id="UP000325081"/>
    </source>
</evidence>
<dbReference type="InterPro" id="IPR006459">
    <property type="entry name" value="CASP/CASPL"/>
</dbReference>